<evidence type="ECO:0000256" key="8">
    <source>
        <dbReference type="ARBA" id="ARBA00023136"/>
    </source>
</evidence>
<dbReference type="AlphaFoldDB" id="A0A2C9LLZ9"/>
<dbReference type="InterPro" id="IPR023395">
    <property type="entry name" value="MCP_dom_sf"/>
</dbReference>
<evidence type="ECO:0000256" key="3">
    <source>
        <dbReference type="ARBA" id="ARBA00022692"/>
    </source>
</evidence>
<protein>
    <submittedName>
        <fullName evidence="14">Mitochondrial carrier homolog 2-like</fullName>
    </submittedName>
</protein>
<feature type="repeat" description="Solcar" evidence="9">
    <location>
        <begin position="124"/>
        <end position="212"/>
    </location>
</feature>
<evidence type="ECO:0000256" key="6">
    <source>
        <dbReference type="ARBA" id="ARBA00022989"/>
    </source>
</evidence>
<dbReference type="PROSITE" id="PS50920">
    <property type="entry name" value="SOLCAR"/>
    <property type="match status" value="2"/>
</dbReference>
<accession>A0A2C9LLZ9</accession>
<evidence type="ECO:0000313" key="11">
    <source>
        <dbReference type="EnsemblMetazoa" id="BGLB032660-PA"/>
    </source>
</evidence>
<dbReference type="Pfam" id="PF00153">
    <property type="entry name" value="Mito_carr"/>
    <property type="match status" value="2"/>
</dbReference>
<evidence type="ECO:0000313" key="14">
    <source>
        <dbReference type="RefSeq" id="XP_013070332.1"/>
    </source>
</evidence>
<proteinExistence type="inferred from homology"/>
<dbReference type="GO" id="GO:0005741">
    <property type="term" value="C:mitochondrial outer membrane"/>
    <property type="evidence" value="ECO:0007669"/>
    <property type="project" value="UniProtKB-SubCell"/>
</dbReference>
<keyword evidence="3 9" id="KW-0812">Transmembrane</keyword>
<evidence type="ECO:0000256" key="1">
    <source>
        <dbReference type="ARBA" id="ARBA00004374"/>
    </source>
</evidence>
<keyword evidence="8 9" id="KW-0472">Membrane</keyword>
<keyword evidence="6" id="KW-1133">Transmembrane helix</keyword>
<keyword evidence="7" id="KW-0496">Mitochondrion</keyword>
<dbReference type="OrthoDB" id="10253709at2759"/>
<evidence type="ECO:0000256" key="10">
    <source>
        <dbReference type="RuleBase" id="RU000488"/>
    </source>
</evidence>
<dbReference type="EnsemblMetazoa" id="BGLB032660-RA">
    <property type="protein sequence ID" value="BGLB032660-PA"/>
    <property type="gene ID" value="BGLB032660"/>
</dbReference>
<keyword evidence="10" id="KW-0813">Transport</keyword>
<evidence type="ECO:0000313" key="12">
    <source>
        <dbReference type="Proteomes" id="UP000076420"/>
    </source>
</evidence>
<gene>
    <name evidence="11" type="primary">106057610</name>
    <name evidence="14" type="synonym">LOC106057610</name>
</gene>
<dbReference type="InterPro" id="IPR018108">
    <property type="entry name" value="MCP_transmembrane"/>
</dbReference>
<comment type="similarity">
    <text evidence="2 10">Belongs to the mitochondrial carrier (TC 2.A.29) family.</text>
</comment>
<evidence type="ECO:0000256" key="7">
    <source>
        <dbReference type="ARBA" id="ARBA00023128"/>
    </source>
</evidence>
<keyword evidence="4" id="KW-0677">Repeat</keyword>
<dbReference type="RefSeq" id="XP_013070332.1">
    <property type="nucleotide sequence ID" value="XM_013214878.2"/>
</dbReference>
<dbReference type="VEuPathDB" id="VectorBase:BGLAX_030731"/>
<dbReference type="KEGG" id="bgt:106057610"/>
<keyword evidence="13" id="KW-1185">Reference proteome</keyword>
<dbReference type="PANTHER" id="PTHR10780">
    <property type="entry name" value="MITOCHONDRIAL CARRIER HOMOLOG"/>
    <property type="match status" value="1"/>
</dbReference>
<dbReference type="PANTHER" id="PTHR10780:SF18">
    <property type="entry name" value="LD43650P"/>
    <property type="match status" value="1"/>
</dbReference>
<evidence type="ECO:0000256" key="9">
    <source>
        <dbReference type="PROSITE-ProRule" id="PRU00282"/>
    </source>
</evidence>
<dbReference type="STRING" id="6526.A0A2C9LLZ9"/>
<organism evidence="11 12">
    <name type="scientific">Biomphalaria glabrata</name>
    <name type="common">Bloodfluke planorb</name>
    <name type="synonym">Freshwater snail</name>
    <dbReference type="NCBI Taxonomy" id="6526"/>
    <lineage>
        <taxon>Eukaryota</taxon>
        <taxon>Metazoa</taxon>
        <taxon>Spiralia</taxon>
        <taxon>Lophotrochozoa</taxon>
        <taxon>Mollusca</taxon>
        <taxon>Gastropoda</taxon>
        <taxon>Heterobranchia</taxon>
        <taxon>Euthyneura</taxon>
        <taxon>Panpulmonata</taxon>
        <taxon>Hygrophila</taxon>
        <taxon>Lymnaeoidea</taxon>
        <taxon>Planorbidae</taxon>
        <taxon>Biomphalaria</taxon>
    </lineage>
</organism>
<dbReference type="Proteomes" id="UP000076420">
    <property type="component" value="Unassembled WGS sequence"/>
</dbReference>
<dbReference type="SUPFAM" id="SSF103506">
    <property type="entry name" value="Mitochondrial carrier"/>
    <property type="match status" value="1"/>
</dbReference>
<dbReference type="OMA" id="HPFHVIA"/>
<feature type="repeat" description="Solcar" evidence="9">
    <location>
        <begin position="3"/>
        <end position="100"/>
    </location>
</feature>
<dbReference type="GeneID" id="106057610"/>
<evidence type="ECO:0000256" key="5">
    <source>
        <dbReference type="ARBA" id="ARBA00022787"/>
    </source>
</evidence>
<reference evidence="14" key="2">
    <citation type="submission" date="2025-04" db="UniProtKB">
        <authorList>
            <consortium name="RefSeq"/>
        </authorList>
    </citation>
    <scope>IDENTIFICATION</scope>
</reference>
<dbReference type="Gene3D" id="1.50.40.10">
    <property type="entry name" value="Mitochondrial carrier domain"/>
    <property type="match status" value="1"/>
</dbReference>
<dbReference type="Proteomes" id="UP001165740">
    <property type="component" value="Chromosome 6"/>
</dbReference>
<evidence type="ECO:0000313" key="13">
    <source>
        <dbReference type="Proteomes" id="UP001165740"/>
    </source>
</evidence>
<keyword evidence="5" id="KW-1000">Mitochondrion outer membrane</keyword>
<evidence type="ECO:0000256" key="2">
    <source>
        <dbReference type="ARBA" id="ARBA00006375"/>
    </source>
</evidence>
<comment type="subcellular location">
    <subcellularLocation>
        <location evidence="1">Mitochondrion outer membrane</location>
        <topology evidence="1">Multi-pass membrane protein</topology>
    </subcellularLocation>
</comment>
<sequence>MAALALAQYGSGAVITALLHPFGYAKVLMQVGHEPLPAEISKTFIFRKDVLVYPNIFRYMGHIRKVDGFFGLYRGVVPRVLAGTIGNIVQYNIQDKVKIVDKKNKKRDELGTKEEEEEFIPWLKQFAKETTQDTLGRCCGVIVSHPFHVIMVRCMVQFVGRETQYNSVLSSVKEIYHHDGVLGFFSGLVPRVLGEIIAIWVTSFLAKLLNKYFIQEKELKSYTSAACGLFVAHFTYPFTLVTNIMAVSGSGLAAGSPPYMPLYDSWFKCMISLSEDGDLKRGANAFWRFSKSKHLPALTRYRSKPSTTTSYSRPSHHSFK</sequence>
<dbReference type="VEuPathDB" id="VectorBase:BGLB032660"/>
<evidence type="ECO:0000256" key="4">
    <source>
        <dbReference type="ARBA" id="ARBA00022737"/>
    </source>
</evidence>
<reference evidence="11" key="1">
    <citation type="submission" date="2020-05" db="UniProtKB">
        <authorList>
            <consortium name="EnsemblMetazoa"/>
        </authorList>
    </citation>
    <scope>IDENTIFICATION</scope>
    <source>
        <strain evidence="11">BB02</strain>
    </source>
</reference>
<name>A0A2C9LLZ9_BIOGL</name>